<protein>
    <submittedName>
        <fullName evidence="2">Uncharacterized protein</fullName>
    </submittedName>
</protein>
<comment type="caution">
    <text evidence="2">The sequence shown here is derived from an EMBL/GenBank/DDBJ whole genome shotgun (WGS) entry which is preliminary data.</text>
</comment>
<dbReference type="OrthoDB" id="3253247at2"/>
<feature type="compositionally biased region" description="Basic and acidic residues" evidence="1">
    <location>
        <begin position="36"/>
        <end position="49"/>
    </location>
</feature>
<dbReference type="EMBL" id="VCKY01000128">
    <property type="protein sequence ID" value="TMR12893.1"/>
    <property type="molecule type" value="Genomic_DNA"/>
</dbReference>
<sequence length="85" mass="8976">MRGWPSTCGGRGDVEPVRGLRLRALGAEEGACAPPDRPELPADSSEGRQRGMRTCPTSVSTELEAPVIRPASAVRRSMAASEVSQ</sequence>
<organism evidence="2 3">
    <name type="scientific">Nonomuraea turkmeniaca</name>
    <dbReference type="NCBI Taxonomy" id="103838"/>
    <lineage>
        <taxon>Bacteria</taxon>
        <taxon>Bacillati</taxon>
        <taxon>Actinomycetota</taxon>
        <taxon>Actinomycetes</taxon>
        <taxon>Streptosporangiales</taxon>
        <taxon>Streptosporangiaceae</taxon>
        <taxon>Nonomuraea</taxon>
    </lineage>
</organism>
<keyword evidence="3" id="KW-1185">Reference proteome</keyword>
<evidence type="ECO:0000313" key="3">
    <source>
        <dbReference type="Proteomes" id="UP000309128"/>
    </source>
</evidence>
<proteinExistence type="predicted"/>
<feature type="region of interest" description="Disordered" evidence="1">
    <location>
        <begin position="28"/>
        <end position="64"/>
    </location>
</feature>
<accession>A0A5S4F9E5</accession>
<gene>
    <name evidence="2" type="ORF">ETD86_31635</name>
</gene>
<evidence type="ECO:0000256" key="1">
    <source>
        <dbReference type="SAM" id="MobiDB-lite"/>
    </source>
</evidence>
<dbReference type="AlphaFoldDB" id="A0A5S4F9E5"/>
<reference evidence="2 3" key="1">
    <citation type="submission" date="2019-05" db="EMBL/GenBank/DDBJ databases">
        <title>Draft genome sequence of Nonomuraea turkmeniaca DSM 43926.</title>
        <authorList>
            <person name="Saricaoglu S."/>
            <person name="Isik K."/>
        </authorList>
    </citation>
    <scope>NUCLEOTIDE SEQUENCE [LARGE SCALE GENOMIC DNA]</scope>
    <source>
        <strain evidence="2 3">DSM 43926</strain>
    </source>
</reference>
<dbReference type="Proteomes" id="UP000309128">
    <property type="component" value="Unassembled WGS sequence"/>
</dbReference>
<name>A0A5S4F9E5_9ACTN</name>
<evidence type="ECO:0000313" key="2">
    <source>
        <dbReference type="EMBL" id="TMR12893.1"/>
    </source>
</evidence>